<dbReference type="Pfam" id="PF10011">
    <property type="entry name" value="DUF2254"/>
    <property type="match status" value="1"/>
</dbReference>
<dbReference type="AlphaFoldDB" id="A0A506UHB4"/>
<name>A0A506UHB4_9HYPH</name>
<proteinExistence type="predicted"/>
<dbReference type="Proteomes" id="UP000320314">
    <property type="component" value="Unassembled WGS sequence"/>
</dbReference>
<gene>
    <name evidence="2" type="ORF">FJU11_00250</name>
</gene>
<organism evidence="2 3">
    <name type="scientific">Pararhizobium mangrovi</name>
    <dbReference type="NCBI Taxonomy" id="2590452"/>
    <lineage>
        <taxon>Bacteria</taxon>
        <taxon>Pseudomonadati</taxon>
        <taxon>Pseudomonadota</taxon>
        <taxon>Alphaproteobacteria</taxon>
        <taxon>Hyphomicrobiales</taxon>
        <taxon>Rhizobiaceae</taxon>
        <taxon>Rhizobium/Agrobacterium group</taxon>
        <taxon>Pararhizobium</taxon>
    </lineage>
</organism>
<evidence type="ECO:0000313" key="3">
    <source>
        <dbReference type="Proteomes" id="UP000320314"/>
    </source>
</evidence>
<reference evidence="2 3" key="1">
    <citation type="submission" date="2019-06" db="EMBL/GenBank/DDBJ databases">
        <authorList>
            <person name="Li M."/>
        </authorList>
    </citation>
    <scope>NUCLEOTIDE SEQUENCE [LARGE SCALE GENOMIC DNA]</scope>
    <source>
        <strain evidence="2 3">BGMRC6574</strain>
    </source>
</reference>
<feature type="transmembrane region" description="Helical" evidence="1">
    <location>
        <begin position="20"/>
        <end position="44"/>
    </location>
</feature>
<dbReference type="EMBL" id="VHLH01000001">
    <property type="protein sequence ID" value="TPW32694.1"/>
    <property type="molecule type" value="Genomic_DNA"/>
</dbReference>
<dbReference type="RefSeq" id="WP_141164997.1">
    <property type="nucleotide sequence ID" value="NZ_VHLH01000001.1"/>
</dbReference>
<protein>
    <submittedName>
        <fullName evidence="2">DUF2254 domain-containing protein</fullName>
    </submittedName>
</protein>
<comment type="caution">
    <text evidence="2">The sequence shown here is derived from an EMBL/GenBank/DDBJ whole genome shotgun (WGS) entry which is preliminary data.</text>
</comment>
<keyword evidence="1" id="KW-1133">Transmembrane helix</keyword>
<feature type="transmembrane region" description="Helical" evidence="1">
    <location>
        <begin position="111"/>
        <end position="131"/>
    </location>
</feature>
<evidence type="ECO:0000256" key="1">
    <source>
        <dbReference type="SAM" id="Phobius"/>
    </source>
</evidence>
<keyword evidence="3" id="KW-1185">Reference proteome</keyword>
<dbReference type="OrthoDB" id="2955631at2"/>
<accession>A0A506UHB4</accession>
<keyword evidence="1" id="KW-0812">Transmembrane</keyword>
<feature type="transmembrane region" description="Helical" evidence="1">
    <location>
        <begin position="64"/>
        <end position="90"/>
    </location>
</feature>
<dbReference type="InterPro" id="IPR018723">
    <property type="entry name" value="DUF2254_membrane"/>
</dbReference>
<feature type="transmembrane region" description="Helical" evidence="1">
    <location>
        <begin position="151"/>
        <end position="171"/>
    </location>
</feature>
<sequence>MGLRARFDKLLEQLRSSYWFIPTIMALAAFVLSLASTMIDRWLGGNWIPSQLFFVASRPDGARAILTAVAGSMIGVAGTVFSVTMAAVVYASGQYGPRLLTNFLSDRGNQITLGVFTATFVFSIMVLRTIHSADESSSASDLVSNGFVPNLGLILSMALALCSIAVLIYFIHHVPSRIHISNVIRGIGDALLAQIDSRFPKNVGTGTATREDAEEAWWQLPAALRPGADAAAVAEEFAEVNAETRGYIQFLDDTTLMSTASQHTIVIRLTVRPGDFVFEGSLLCEAWPKERVTPEAERGIRSAFAMGALRTPTDDMLFMVDELVEIAARALSPGVNDPFTAITCIDWLGAALAQLAGRPAPDPLRIDAQGKLCIVAETLGFHSYLRRSLGAIREYAAGDKIATTHFLRTLEIVARHCASDANLDALREEATNLLHLARGALAGPSLAEVEVEAKTVFTALSSPKRRRPFPQIVDLADRLAEMPAARRHAD</sequence>
<keyword evidence="1" id="KW-0472">Membrane</keyword>
<evidence type="ECO:0000313" key="2">
    <source>
        <dbReference type="EMBL" id="TPW32694.1"/>
    </source>
</evidence>